<dbReference type="EMBL" id="KE665644">
    <property type="protein sequence ID" value="ERE88624.1"/>
    <property type="molecule type" value="Genomic_DNA"/>
</dbReference>
<dbReference type="Proteomes" id="UP000030759">
    <property type="component" value="Unassembled WGS sequence"/>
</dbReference>
<dbReference type="AlphaFoldDB" id="A0A061ILK2"/>
<evidence type="ECO:0000313" key="2">
    <source>
        <dbReference type="Proteomes" id="UP000030759"/>
    </source>
</evidence>
<sequence length="81" mass="9504">MSPVEPEVVNFHTELFQCLLKSLTTRRFPLQSTERREDQKQSKISVVFTSHQGSFSWQQIETTTENHNHNLMDTSIKHFSP</sequence>
<gene>
    <name evidence="1" type="ORF">H671_1g2919</name>
</gene>
<reference evidence="2" key="1">
    <citation type="journal article" date="2013" name="Nat. Biotechnol.">
        <title>Chinese hamster genome sequenced from sorted chromosomes.</title>
        <authorList>
            <person name="Brinkrolf K."/>
            <person name="Rupp O."/>
            <person name="Laux H."/>
            <person name="Kollin F."/>
            <person name="Ernst W."/>
            <person name="Linke B."/>
            <person name="Kofler R."/>
            <person name="Romand S."/>
            <person name="Hesse F."/>
            <person name="Budach W.E."/>
            <person name="Galosy S."/>
            <person name="Muller D."/>
            <person name="Noll T."/>
            <person name="Wienberg J."/>
            <person name="Jostock T."/>
            <person name="Leonard M."/>
            <person name="Grillari J."/>
            <person name="Tauch A."/>
            <person name="Goesmann A."/>
            <person name="Helk B."/>
            <person name="Mott J.E."/>
            <person name="Puhler A."/>
            <person name="Borth N."/>
        </authorList>
    </citation>
    <scope>NUCLEOTIDE SEQUENCE [LARGE SCALE GENOMIC DNA]</scope>
    <source>
        <strain evidence="2">17A/GY</strain>
    </source>
</reference>
<accession>A0A061ILK2</accession>
<organism evidence="1 2">
    <name type="scientific">Cricetulus griseus</name>
    <name type="common">Chinese hamster</name>
    <name type="synonym">Cricetulus barabensis griseus</name>
    <dbReference type="NCBI Taxonomy" id="10029"/>
    <lineage>
        <taxon>Eukaryota</taxon>
        <taxon>Metazoa</taxon>
        <taxon>Chordata</taxon>
        <taxon>Craniata</taxon>
        <taxon>Vertebrata</taxon>
        <taxon>Euteleostomi</taxon>
        <taxon>Mammalia</taxon>
        <taxon>Eutheria</taxon>
        <taxon>Euarchontoglires</taxon>
        <taxon>Glires</taxon>
        <taxon>Rodentia</taxon>
        <taxon>Myomorpha</taxon>
        <taxon>Muroidea</taxon>
        <taxon>Cricetidae</taxon>
        <taxon>Cricetinae</taxon>
        <taxon>Cricetulus</taxon>
    </lineage>
</organism>
<protein>
    <submittedName>
        <fullName evidence="1">Uncharacterized protein</fullName>
    </submittedName>
</protein>
<proteinExistence type="predicted"/>
<name>A0A061ILK2_CRIGR</name>
<evidence type="ECO:0000313" key="1">
    <source>
        <dbReference type="EMBL" id="ERE88624.1"/>
    </source>
</evidence>